<feature type="compositionally biased region" description="Polar residues" evidence="2">
    <location>
        <begin position="624"/>
        <end position="643"/>
    </location>
</feature>
<evidence type="ECO:0000313" key="3">
    <source>
        <dbReference type="EMBL" id="EPE30450.1"/>
    </source>
</evidence>
<dbReference type="STRING" id="1116229.S3CXW6"/>
<protein>
    <submittedName>
        <fullName evidence="3">Uncharacterized protein</fullName>
    </submittedName>
</protein>
<dbReference type="AlphaFoldDB" id="S3CXW6"/>
<feature type="region of interest" description="Disordered" evidence="2">
    <location>
        <begin position="686"/>
        <end position="720"/>
    </location>
</feature>
<keyword evidence="1" id="KW-0175">Coiled coil</keyword>
<evidence type="ECO:0000256" key="1">
    <source>
        <dbReference type="SAM" id="Coils"/>
    </source>
</evidence>
<feature type="compositionally biased region" description="Polar residues" evidence="2">
    <location>
        <begin position="428"/>
        <end position="442"/>
    </location>
</feature>
<feature type="compositionally biased region" description="Low complexity" evidence="2">
    <location>
        <begin position="446"/>
        <end position="455"/>
    </location>
</feature>
<evidence type="ECO:0000256" key="2">
    <source>
        <dbReference type="SAM" id="MobiDB-lite"/>
    </source>
</evidence>
<reference evidence="3 4" key="1">
    <citation type="journal article" date="2013" name="BMC Genomics">
        <title>Genomics-driven discovery of the pneumocandin biosynthetic gene cluster in the fungus Glarea lozoyensis.</title>
        <authorList>
            <person name="Chen L."/>
            <person name="Yue Q."/>
            <person name="Zhang X."/>
            <person name="Xiang M."/>
            <person name="Wang C."/>
            <person name="Li S."/>
            <person name="Che Y."/>
            <person name="Ortiz-Lopez F.J."/>
            <person name="Bills G.F."/>
            <person name="Liu X."/>
            <person name="An Z."/>
        </authorList>
    </citation>
    <scope>NUCLEOTIDE SEQUENCE [LARGE SCALE GENOMIC DNA]</scope>
    <source>
        <strain evidence="4">ATCC 20868 / MF5171</strain>
    </source>
</reference>
<feature type="region of interest" description="Disordered" evidence="2">
    <location>
        <begin position="324"/>
        <end position="456"/>
    </location>
</feature>
<gene>
    <name evidence="3" type="ORF">GLAREA_03417</name>
</gene>
<dbReference type="OrthoDB" id="4088568at2759"/>
<feature type="compositionally biased region" description="Polar residues" evidence="2">
    <location>
        <begin position="380"/>
        <end position="401"/>
    </location>
</feature>
<evidence type="ECO:0000313" key="4">
    <source>
        <dbReference type="Proteomes" id="UP000016922"/>
    </source>
</evidence>
<accession>S3CXW6</accession>
<organism evidence="3 4">
    <name type="scientific">Glarea lozoyensis (strain ATCC 20868 / MF5171)</name>
    <dbReference type="NCBI Taxonomy" id="1116229"/>
    <lineage>
        <taxon>Eukaryota</taxon>
        <taxon>Fungi</taxon>
        <taxon>Dikarya</taxon>
        <taxon>Ascomycota</taxon>
        <taxon>Pezizomycotina</taxon>
        <taxon>Leotiomycetes</taxon>
        <taxon>Helotiales</taxon>
        <taxon>Helotiaceae</taxon>
        <taxon>Glarea</taxon>
    </lineage>
</organism>
<dbReference type="HOGENOM" id="CLU_008442_1_0_1"/>
<dbReference type="OMA" id="KIVGHFV"/>
<dbReference type="EMBL" id="KE145363">
    <property type="protein sequence ID" value="EPE30450.1"/>
    <property type="molecule type" value="Genomic_DNA"/>
</dbReference>
<feature type="region of interest" description="Disordered" evidence="2">
    <location>
        <begin position="468"/>
        <end position="502"/>
    </location>
</feature>
<feature type="coiled-coil region" evidence="1">
    <location>
        <begin position="72"/>
        <end position="225"/>
    </location>
</feature>
<feature type="region of interest" description="Disordered" evidence="2">
    <location>
        <begin position="624"/>
        <end position="674"/>
    </location>
</feature>
<dbReference type="GeneID" id="19462472"/>
<feature type="compositionally biased region" description="Low complexity" evidence="2">
    <location>
        <begin position="649"/>
        <end position="670"/>
    </location>
</feature>
<name>S3CXW6_GLAL2</name>
<sequence>MAIATVEKDALELLIGHIPPSTTSTRHLECCCGRKDCAFLNHNCSALDDLEKEVHTAATLGQALLVRHEQYMQDAERDRLDMTEKIEQLETEKKELEDANEKNAQENKTLLDQLEGLNTTAVESETYIKSLETTLQSTRQEMRRLETLAARTHELELQLAGLEEEQDVLKNTVLKSEVEERSAIQRWKKAERGICDLQDELERIEREAREERERHVEVLGRMERQRLVEKELDTTVGRLKATATTGGPKNGTNVVSHFVKDILQDNANLQMGIMELREMLMNSNDEVQALREQLLLHQPIERGGGSTVPANLRAELDSFTDIKGNYPKLSQADREREASSQRLPGTSEPPIVSQELHIHHHYHSKKEELRRPKKKRVSLNMATFTPPRLSQSSRDLQSPRSPRTPRGPDAASAILSQTSVTIPGPHTPASNRWSVQSSNQMSDFAPSSVPSSPQSAYRNSMLFDRLGGYDLDSSRPTSPGSSIDPMSPQIAPFHRKRGSEVSTRNLPINFQPHSIIKEEDDDVHEIQDLGTPTLNLDTSFTDDSNNVDYLSSASQVDVWDSPYRPTLRRTTSHESIISVSGLDIHTLKSRPSQLTIKSGISMYRPRSGTPSSIVSVNTAVTARPTLTRSTHDSTSYLRSSIQNDRSDARSISSSGSTDNPNHNNNNNNNNRLGNKLGGWVFGRWGVSPAKSPTTPQDPLKAFMGRAPGINQKGPIPGFVKRIERPPSKVTADNVDRAALLEVLGEEENES</sequence>
<dbReference type="RefSeq" id="XP_008081861.1">
    <property type="nucleotide sequence ID" value="XM_008083670.1"/>
</dbReference>
<dbReference type="eggNOG" id="ENOG502S0V0">
    <property type="taxonomic scope" value="Eukaryota"/>
</dbReference>
<dbReference type="Proteomes" id="UP000016922">
    <property type="component" value="Unassembled WGS sequence"/>
</dbReference>
<dbReference type="KEGG" id="glz:GLAREA_03417"/>
<keyword evidence="4" id="KW-1185">Reference proteome</keyword>
<proteinExistence type="predicted"/>